<dbReference type="EMBL" id="GL890833">
    <property type="protein sequence ID" value="EGJ34447.1"/>
    <property type="molecule type" value="Genomic_DNA"/>
</dbReference>
<gene>
    <name evidence="4" type="ORF">LYNGBM3L_16110</name>
</gene>
<dbReference type="InterPro" id="IPR001623">
    <property type="entry name" value="DnaJ_domain"/>
</dbReference>
<dbReference type="PROSITE" id="PS50005">
    <property type="entry name" value="TPR"/>
    <property type="match status" value="2"/>
</dbReference>
<dbReference type="Gene3D" id="1.10.287.110">
    <property type="entry name" value="DnaJ domain"/>
    <property type="match status" value="1"/>
</dbReference>
<dbReference type="Pfam" id="PF13414">
    <property type="entry name" value="TPR_11"/>
    <property type="match status" value="1"/>
</dbReference>
<dbReference type="Proteomes" id="UP000003959">
    <property type="component" value="Unassembled WGS sequence"/>
</dbReference>
<dbReference type="eggNOG" id="COG2214">
    <property type="taxonomic scope" value="Bacteria"/>
</dbReference>
<dbReference type="SUPFAM" id="SSF46565">
    <property type="entry name" value="Chaperone J-domain"/>
    <property type="match status" value="1"/>
</dbReference>
<dbReference type="InterPro" id="IPR019734">
    <property type="entry name" value="TPR_rpt"/>
</dbReference>
<dbReference type="InterPro" id="IPR011990">
    <property type="entry name" value="TPR-like_helical_dom_sf"/>
</dbReference>
<feature type="region of interest" description="Disordered" evidence="2">
    <location>
        <begin position="287"/>
        <end position="327"/>
    </location>
</feature>
<evidence type="ECO:0000259" key="3">
    <source>
        <dbReference type="PROSITE" id="PS50076"/>
    </source>
</evidence>
<keyword evidence="5" id="KW-1185">Reference proteome</keyword>
<accession>F4XLV2</accession>
<evidence type="ECO:0000313" key="4">
    <source>
        <dbReference type="EMBL" id="EGJ34447.1"/>
    </source>
</evidence>
<evidence type="ECO:0000256" key="1">
    <source>
        <dbReference type="PROSITE-ProRule" id="PRU00339"/>
    </source>
</evidence>
<dbReference type="Pfam" id="PF00226">
    <property type="entry name" value="DnaJ"/>
    <property type="match status" value="1"/>
</dbReference>
<feature type="compositionally biased region" description="Gly residues" evidence="2">
    <location>
        <begin position="313"/>
        <end position="327"/>
    </location>
</feature>
<feature type="repeat" description="TPR" evidence="1">
    <location>
        <begin position="209"/>
        <end position="242"/>
    </location>
</feature>
<sequence>MGQLPMSLKIEYGLFKLDFTDYHAVLGIPVDADVKAVRQRYLQIARRLHPDSCKASTEVEKNQANLLLTRLVNPAYEQLSRGHRDYAASLSHLSKRLGAQGDKISLASATAKQLLQAGANLDNLYKTSVDHLASEQYQALDQALAKIAEISELNLVYLMCKSGKGETVKTSVSTPVKTQATGVTQPNSQTTTGATSQGGSVGTKGVSRVDSYIRRAEGYLVKNNFAAAVLELREALKLDQNNSDCHSLLGIAYLKQNKGTMAKVHINKALQLNPQNEKALKAKQILNELTPKSAGSQPKVSPEAAKGKPSNKSGGGLFGGLFGGKKK</sequence>
<evidence type="ECO:0000313" key="5">
    <source>
        <dbReference type="Proteomes" id="UP000003959"/>
    </source>
</evidence>
<dbReference type="Gene3D" id="1.25.40.10">
    <property type="entry name" value="Tetratricopeptide repeat domain"/>
    <property type="match status" value="1"/>
</dbReference>
<protein>
    <submittedName>
        <fullName evidence="4">DnaJ domain protein</fullName>
    </submittedName>
</protein>
<organism evidence="4 5">
    <name type="scientific">Moorena producens 3L</name>
    <dbReference type="NCBI Taxonomy" id="489825"/>
    <lineage>
        <taxon>Bacteria</taxon>
        <taxon>Bacillati</taxon>
        <taxon>Cyanobacteriota</taxon>
        <taxon>Cyanophyceae</taxon>
        <taxon>Coleofasciculales</taxon>
        <taxon>Coleofasciculaceae</taxon>
        <taxon>Moorena</taxon>
    </lineage>
</organism>
<dbReference type="SMART" id="SM00271">
    <property type="entry name" value="DnaJ"/>
    <property type="match status" value="1"/>
</dbReference>
<feature type="repeat" description="TPR" evidence="1">
    <location>
        <begin position="243"/>
        <end position="276"/>
    </location>
</feature>
<dbReference type="AlphaFoldDB" id="F4XLV2"/>
<evidence type="ECO:0000256" key="2">
    <source>
        <dbReference type="SAM" id="MobiDB-lite"/>
    </source>
</evidence>
<dbReference type="PROSITE" id="PS50076">
    <property type="entry name" value="DNAJ_2"/>
    <property type="match status" value="1"/>
</dbReference>
<reference evidence="5" key="1">
    <citation type="journal article" date="2011" name="Proc. Natl. Acad. Sci. U.S.A.">
        <title>Genomic insights into the physiology and ecology of the marine filamentous cyanobacterium Lyngbya majuscula.</title>
        <authorList>
            <person name="Jones A.C."/>
            <person name="Monroe E.A."/>
            <person name="Podell S."/>
            <person name="Hess W.R."/>
            <person name="Klages S."/>
            <person name="Esquenazi E."/>
            <person name="Niessen S."/>
            <person name="Hoover H."/>
            <person name="Rothmann M."/>
            <person name="Lasken R.S."/>
            <person name="Yates J.R.III."/>
            <person name="Reinhardt R."/>
            <person name="Kube M."/>
            <person name="Burkart M.D."/>
            <person name="Allen E.E."/>
            <person name="Dorrestein P.C."/>
            <person name="Gerwick W.H."/>
            <person name="Gerwick L."/>
        </authorList>
    </citation>
    <scope>NUCLEOTIDE SEQUENCE [LARGE SCALE GENOMIC DNA]</scope>
    <source>
        <strain evidence="5">3L</strain>
    </source>
</reference>
<dbReference type="eggNOG" id="COG3063">
    <property type="taxonomic scope" value="Bacteria"/>
</dbReference>
<dbReference type="SMART" id="SM00028">
    <property type="entry name" value="TPR"/>
    <property type="match status" value="2"/>
</dbReference>
<dbReference type="SUPFAM" id="SSF48452">
    <property type="entry name" value="TPR-like"/>
    <property type="match status" value="1"/>
</dbReference>
<feature type="compositionally biased region" description="Low complexity" evidence="2">
    <location>
        <begin position="188"/>
        <end position="198"/>
    </location>
</feature>
<keyword evidence="1" id="KW-0802">TPR repeat</keyword>
<dbReference type="HOGENOM" id="CLU_923530_0_0_3"/>
<dbReference type="InterPro" id="IPR036869">
    <property type="entry name" value="J_dom_sf"/>
</dbReference>
<feature type="region of interest" description="Disordered" evidence="2">
    <location>
        <begin position="176"/>
        <end position="205"/>
    </location>
</feature>
<name>F4XLV2_9CYAN</name>
<dbReference type="CDD" id="cd06257">
    <property type="entry name" value="DnaJ"/>
    <property type="match status" value="1"/>
</dbReference>
<proteinExistence type="predicted"/>
<feature type="domain" description="J" evidence="3">
    <location>
        <begin position="21"/>
        <end position="98"/>
    </location>
</feature>